<gene>
    <name evidence="2" type="ORF">AK812_SmicGene5398</name>
</gene>
<evidence type="ECO:0000313" key="3">
    <source>
        <dbReference type="Proteomes" id="UP000186817"/>
    </source>
</evidence>
<dbReference type="Proteomes" id="UP000186817">
    <property type="component" value="Unassembled WGS sequence"/>
</dbReference>
<sequence length="85" mass="8767">MAALLMLPLLGLVAQGAEPAVRAFGPAPAVAWRNSELSAELPDTFTRLLGAVGSVCVTGDDRVGKSTLLTAWAQNLTARDADSSD</sequence>
<reference evidence="2 3" key="1">
    <citation type="submission" date="2016-02" db="EMBL/GenBank/DDBJ databases">
        <title>Genome analysis of coral dinoflagellate symbionts highlights evolutionary adaptations to a symbiotic lifestyle.</title>
        <authorList>
            <person name="Aranda M."/>
            <person name="Li Y."/>
            <person name="Liew Y.J."/>
            <person name="Baumgarten S."/>
            <person name="Simakov O."/>
            <person name="Wilson M."/>
            <person name="Piel J."/>
            <person name="Ashoor H."/>
            <person name="Bougouffa S."/>
            <person name="Bajic V.B."/>
            <person name="Ryu T."/>
            <person name="Ravasi T."/>
            <person name="Bayer T."/>
            <person name="Micklem G."/>
            <person name="Kim H."/>
            <person name="Bhak J."/>
            <person name="Lajeunesse T.C."/>
            <person name="Voolstra C.R."/>
        </authorList>
    </citation>
    <scope>NUCLEOTIDE SEQUENCE [LARGE SCALE GENOMIC DNA]</scope>
    <source>
        <strain evidence="2 3">CCMP2467</strain>
    </source>
</reference>
<organism evidence="2 3">
    <name type="scientific">Symbiodinium microadriaticum</name>
    <name type="common">Dinoflagellate</name>
    <name type="synonym">Zooxanthella microadriatica</name>
    <dbReference type="NCBI Taxonomy" id="2951"/>
    <lineage>
        <taxon>Eukaryota</taxon>
        <taxon>Sar</taxon>
        <taxon>Alveolata</taxon>
        <taxon>Dinophyceae</taxon>
        <taxon>Suessiales</taxon>
        <taxon>Symbiodiniaceae</taxon>
        <taxon>Symbiodinium</taxon>
    </lineage>
</organism>
<feature type="signal peptide" evidence="1">
    <location>
        <begin position="1"/>
        <end position="16"/>
    </location>
</feature>
<proteinExistence type="predicted"/>
<accession>A0A1Q9ETX0</accession>
<protein>
    <submittedName>
        <fullName evidence="2">Uncharacterized protein</fullName>
    </submittedName>
</protein>
<comment type="caution">
    <text evidence="2">The sequence shown here is derived from an EMBL/GenBank/DDBJ whole genome shotgun (WGS) entry which is preliminary data.</text>
</comment>
<evidence type="ECO:0000256" key="1">
    <source>
        <dbReference type="SAM" id="SignalP"/>
    </source>
</evidence>
<name>A0A1Q9ETX0_SYMMI</name>
<keyword evidence="1" id="KW-0732">Signal</keyword>
<feature type="chain" id="PRO_5012819322" evidence="1">
    <location>
        <begin position="17"/>
        <end position="85"/>
    </location>
</feature>
<keyword evidence="3" id="KW-1185">Reference proteome</keyword>
<evidence type="ECO:0000313" key="2">
    <source>
        <dbReference type="EMBL" id="OLQ10873.1"/>
    </source>
</evidence>
<dbReference type="AlphaFoldDB" id="A0A1Q9ETX0"/>
<dbReference type="EMBL" id="LSRX01000070">
    <property type="protein sequence ID" value="OLQ10873.1"/>
    <property type="molecule type" value="Genomic_DNA"/>
</dbReference>